<feature type="compositionally biased region" description="Polar residues" evidence="1">
    <location>
        <begin position="106"/>
        <end position="119"/>
    </location>
</feature>
<evidence type="ECO:0000313" key="2">
    <source>
        <dbReference type="EMBL" id="GMR42355.1"/>
    </source>
</evidence>
<name>A0AAN4ZRB8_9BILA</name>
<feature type="non-terminal residue" evidence="2">
    <location>
        <position position="1"/>
    </location>
</feature>
<sequence>SVNYLSRGILPLQTLINTVNTEDTVLIPLVLVGLAQLVLHHKERSPESNGQEGDGLRGESPPVVHMEGKTLRCPSVVDERARSLGRPGGLRGRVVRSGTEGHSKTRSVAGQHSNPLNRL</sequence>
<comment type="caution">
    <text evidence="2">The sequence shown here is derived from an EMBL/GenBank/DDBJ whole genome shotgun (WGS) entry which is preliminary data.</text>
</comment>
<dbReference type="Proteomes" id="UP001328107">
    <property type="component" value="Unassembled WGS sequence"/>
</dbReference>
<protein>
    <submittedName>
        <fullName evidence="2">Uncharacterized protein</fullName>
    </submittedName>
</protein>
<gene>
    <name evidence="2" type="ORF">PMAYCL1PPCAC_12550</name>
</gene>
<accession>A0AAN4ZRB8</accession>
<reference evidence="3" key="1">
    <citation type="submission" date="2022-10" db="EMBL/GenBank/DDBJ databases">
        <title>Genome assembly of Pristionchus species.</title>
        <authorList>
            <person name="Yoshida K."/>
            <person name="Sommer R.J."/>
        </authorList>
    </citation>
    <scope>NUCLEOTIDE SEQUENCE [LARGE SCALE GENOMIC DNA]</scope>
    <source>
        <strain evidence="3">RS5460</strain>
    </source>
</reference>
<proteinExistence type="predicted"/>
<dbReference type="AlphaFoldDB" id="A0AAN4ZRB8"/>
<dbReference type="EMBL" id="BTRK01000003">
    <property type="protein sequence ID" value="GMR42355.1"/>
    <property type="molecule type" value="Genomic_DNA"/>
</dbReference>
<organism evidence="2 3">
    <name type="scientific">Pristionchus mayeri</name>
    <dbReference type="NCBI Taxonomy" id="1317129"/>
    <lineage>
        <taxon>Eukaryota</taxon>
        <taxon>Metazoa</taxon>
        <taxon>Ecdysozoa</taxon>
        <taxon>Nematoda</taxon>
        <taxon>Chromadorea</taxon>
        <taxon>Rhabditida</taxon>
        <taxon>Rhabditina</taxon>
        <taxon>Diplogasteromorpha</taxon>
        <taxon>Diplogasteroidea</taxon>
        <taxon>Neodiplogasteridae</taxon>
        <taxon>Pristionchus</taxon>
    </lineage>
</organism>
<evidence type="ECO:0000313" key="3">
    <source>
        <dbReference type="Proteomes" id="UP001328107"/>
    </source>
</evidence>
<keyword evidence="3" id="KW-1185">Reference proteome</keyword>
<evidence type="ECO:0000256" key="1">
    <source>
        <dbReference type="SAM" id="MobiDB-lite"/>
    </source>
</evidence>
<feature type="non-terminal residue" evidence="2">
    <location>
        <position position="119"/>
    </location>
</feature>
<feature type="region of interest" description="Disordered" evidence="1">
    <location>
        <begin position="43"/>
        <end position="119"/>
    </location>
</feature>